<evidence type="ECO:0000313" key="5">
    <source>
        <dbReference type="Proteomes" id="UP000632498"/>
    </source>
</evidence>
<gene>
    <name evidence="4" type="ORF">GCM10011332_22010</name>
</gene>
<keyword evidence="1 2" id="KW-0238">DNA-binding</keyword>
<name>A0A917C1N6_9PROT</name>
<keyword evidence="5" id="KW-1185">Reference proteome</keyword>
<dbReference type="GO" id="GO:0045892">
    <property type="term" value="P:negative regulation of DNA-templated transcription"/>
    <property type="evidence" value="ECO:0007669"/>
    <property type="project" value="InterPro"/>
</dbReference>
<accession>A0A917C1N6</accession>
<dbReference type="SUPFAM" id="SSF48498">
    <property type="entry name" value="Tetracyclin repressor-like, C-terminal domain"/>
    <property type="match status" value="1"/>
</dbReference>
<dbReference type="InterPro" id="IPR050109">
    <property type="entry name" value="HTH-type_TetR-like_transc_reg"/>
</dbReference>
<dbReference type="InterPro" id="IPR009057">
    <property type="entry name" value="Homeodomain-like_sf"/>
</dbReference>
<dbReference type="SUPFAM" id="SSF46689">
    <property type="entry name" value="Homeodomain-like"/>
    <property type="match status" value="1"/>
</dbReference>
<dbReference type="Proteomes" id="UP000632498">
    <property type="component" value="Unassembled WGS sequence"/>
</dbReference>
<dbReference type="PROSITE" id="PS50977">
    <property type="entry name" value="HTH_TETR_2"/>
    <property type="match status" value="1"/>
</dbReference>
<dbReference type="PANTHER" id="PTHR30328">
    <property type="entry name" value="TRANSCRIPTIONAL REPRESSOR"/>
    <property type="match status" value="1"/>
</dbReference>
<proteinExistence type="predicted"/>
<dbReference type="InterPro" id="IPR013573">
    <property type="entry name" value="Tscrpt_reg_YcdC_C"/>
</dbReference>
<reference evidence="4" key="1">
    <citation type="journal article" date="2014" name="Int. J. Syst. Evol. Microbiol.">
        <title>Complete genome sequence of Corynebacterium casei LMG S-19264T (=DSM 44701T), isolated from a smear-ripened cheese.</title>
        <authorList>
            <consortium name="US DOE Joint Genome Institute (JGI-PGF)"/>
            <person name="Walter F."/>
            <person name="Albersmeier A."/>
            <person name="Kalinowski J."/>
            <person name="Ruckert C."/>
        </authorList>
    </citation>
    <scope>NUCLEOTIDE SEQUENCE</scope>
    <source>
        <strain evidence="4">CGMCC 1.15254</strain>
    </source>
</reference>
<dbReference type="EMBL" id="BMHV01000015">
    <property type="protein sequence ID" value="GGF67495.1"/>
    <property type="molecule type" value="Genomic_DNA"/>
</dbReference>
<evidence type="ECO:0000313" key="4">
    <source>
        <dbReference type="EMBL" id="GGF67495.1"/>
    </source>
</evidence>
<dbReference type="PANTHER" id="PTHR30328:SF54">
    <property type="entry name" value="HTH-TYPE TRANSCRIPTIONAL REPRESSOR SCO4008"/>
    <property type="match status" value="1"/>
</dbReference>
<dbReference type="Pfam" id="PF08362">
    <property type="entry name" value="TetR_C_3"/>
    <property type="match status" value="1"/>
</dbReference>
<dbReference type="Gene3D" id="1.10.357.10">
    <property type="entry name" value="Tetracycline Repressor, domain 2"/>
    <property type="match status" value="1"/>
</dbReference>
<feature type="DNA-binding region" description="H-T-H motif" evidence="2">
    <location>
        <begin position="37"/>
        <end position="56"/>
    </location>
</feature>
<dbReference type="Pfam" id="PF00440">
    <property type="entry name" value="TetR_N"/>
    <property type="match status" value="1"/>
</dbReference>
<dbReference type="PRINTS" id="PR00455">
    <property type="entry name" value="HTHTETR"/>
</dbReference>
<organism evidence="4 5">
    <name type="scientific">Terasakiella brassicae</name>
    <dbReference type="NCBI Taxonomy" id="1634917"/>
    <lineage>
        <taxon>Bacteria</taxon>
        <taxon>Pseudomonadati</taxon>
        <taxon>Pseudomonadota</taxon>
        <taxon>Alphaproteobacteria</taxon>
        <taxon>Rhodospirillales</taxon>
        <taxon>Terasakiellaceae</taxon>
        <taxon>Terasakiella</taxon>
    </lineage>
</organism>
<dbReference type="Gene3D" id="1.10.10.60">
    <property type="entry name" value="Homeodomain-like"/>
    <property type="match status" value="1"/>
</dbReference>
<feature type="domain" description="HTH tetR-type" evidence="3">
    <location>
        <begin position="14"/>
        <end position="74"/>
    </location>
</feature>
<sequence>MTTMIPRRKSRIRQRNEDAILKAAEIVFAQRGFGAATTAEIAKRAGIPKANLHYYFNTKEDLYTQVLENILGTWLTAADDFNEDQDPKSALENYIRTKIELSRTRPEASKIFAKEIISGAPFLKDHLRGDINPWLEEKTRIFQSWIAQGKMAQVNVPHLFFLIWSMTQTYADFSTQISIVLDKEKLEKKDFDTACDMILSMVFALCNLN</sequence>
<reference evidence="4" key="2">
    <citation type="submission" date="2020-09" db="EMBL/GenBank/DDBJ databases">
        <authorList>
            <person name="Sun Q."/>
            <person name="Zhou Y."/>
        </authorList>
    </citation>
    <scope>NUCLEOTIDE SEQUENCE</scope>
    <source>
        <strain evidence="4">CGMCC 1.15254</strain>
    </source>
</reference>
<protein>
    <submittedName>
        <fullName evidence="4">TetR family transcriptional regulator</fullName>
    </submittedName>
</protein>
<comment type="caution">
    <text evidence="4">The sequence shown here is derived from an EMBL/GenBank/DDBJ whole genome shotgun (WGS) entry which is preliminary data.</text>
</comment>
<dbReference type="GO" id="GO:0003677">
    <property type="term" value="F:DNA binding"/>
    <property type="evidence" value="ECO:0007669"/>
    <property type="project" value="UniProtKB-UniRule"/>
</dbReference>
<evidence type="ECO:0000256" key="2">
    <source>
        <dbReference type="PROSITE-ProRule" id="PRU00335"/>
    </source>
</evidence>
<dbReference type="InterPro" id="IPR036271">
    <property type="entry name" value="Tet_transcr_reg_TetR-rel_C_sf"/>
</dbReference>
<dbReference type="RefSeq" id="WP_188664930.1">
    <property type="nucleotide sequence ID" value="NZ_BMHV01000015.1"/>
</dbReference>
<dbReference type="InterPro" id="IPR001647">
    <property type="entry name" value="HTH_TetR"/>
</dbReference>
<evidence type="ECO:0000259" key="3">
    <source>
        <dbReference type="PROSITE" id="PS50977"/>
    </source>
</evidence>
<evidence type="ECO:0000256" key="1">
    <source>
        <dbReference type="ARBA" id="ARBA00023125"/>
    </source>
</evidence>
<dbReference type="AlphaFoldDB" id="A0A917C1N6"/>